<evidence type="ECO:0000313" key="3">
    <source>
        <dbReference type="Proteomes" id="UP000278085"/>
    </source>
</evidence>
<organism evidence="2 3">
    <name type="scientific">Massilia atriviolacea</name>
    <dbReference type="NCBI Taxonomy" id="2495579"/>
    <lineage>
        <taxon>Bacteria</taxon>
        <taxon>Pseudomonadati</taxon>
        <taxon>Pseudomonadota</taxon>
        <taxon>Betaproteobacteria</taxon>
        <taxon>Burkholderiales</taxon>
        <taxon>Oxalobacteraceae</taxon>
        <taxon>Telluria group</taxon>
        <taxon>Massilia</taxon>
    </lineage>
</organism>
<evidence type="ECO:0008006" key="4">
    <source>
        <dbReference type="Google" id="ProtNLM"/>
    </source>
</evidence>
<evidence type="ECO:0000313" key="2">
    <source>
        <dbReference type="EMBL" id="RSZ57706.1"/>
    </source>
</evidence>
<gene>
    <name evidence="2" type="ORF">EJB06_18675</name>
</gene>
<sequence length="91" mass="9919">MISEFTELSDKIDRLAELTLSLRAENTQLRQWNTQVRQSNAQLFAEKEACLVRLNEVQRRVEALLAQMPDPNGVTVASAAPAPAPASGGGQ</sequence>
<dbReference type="Gene3D" id="1.20.5.340">
    <property type="match status" value="1"/>
</dbReference>
<dbReference type="AlphaFoldDB" id="A0A430HJJ6"/>
<proteinExistence type="predicted"/>
<comment type="caution">
    <text evidence="2">The sequence shown here is derived from an EMBL/GenBank/DDBJ whole genome shotgun (WGS) entry which is preliminary data.</text>
</comment>
<dbReference type="RefSeq" id="WP_126075515.1">
    <property type="nucleotide sequence ID" value="NZ_CP051166.1"/>
</dbReference>
<protein>
    <recommendedName>
        <fullName evidence="4">DUF904 domain-containing protein</fullName>
    </recommendedName>
</protein>
<dbReference type="Proteomes" id="UP000278085">
    <property type="component" value="Unassembled WGS sequence"/>
</dbReference>
<dbReference type="EMBL" id="RXLQ01000009">
    <property type="protein sequence ID" value="RSZ57706.1"/>
    <property type="molecule type" value="Genomic_DNA"/>
</dbReference>
<evidence type="ECO:0000256" key="1">
    <source>
        <dbReference type="SAM" id="MobiDB-lite"/>
    </source>
</evidence>
<reference evidence="2 3" key="1">
    <citation type="submission" date="2018-12" db="EMBL/GenBank/DDBJ databases">
        <authorList>
            <person name="Yang E."/>
        </authorList>
    </citation>
    <scope>NUCLEOTIDE SEQUENCE [LARGE SCALE GENOMIC DNA]</scope>
    <source>
        <strain evidence="2 3">SOD</strain>
    </source>
</reference>
<feature type="region of interest" description="Disordered" evidence="1">
    <location>
        <begin position="72"/>
        <end position="91"/>
    </location>
</feature>
<dbReference type="OrthoDB" id="9135331at2"/>
<keyword evidence="3" id="KW-1185">Reference proteome</keyword>
<accession>A0A430HJJ6</accession>
<name>A0A430HJJ6_9BURK</name>